<keyword evidence="1" id="KW-0812">Transmembrane</keyword>
<accession>B8FS50</accession>
<evidence type="ECO:0000256" key="1">
    <source>
        <dbReference type="SAM" id="Phobius"/>
    </source>
</evidence>
<dbReference type="HOGENOM" id="CLU_2355159_0_0_9"/>
<dbReference type="KEGG" id="dhd:Dhaf_2154"/>
<keyword evidence="1" id="KW-0472">Membrane</keyword>
<dbReference type="InterPro" id="IPR000415">
    <property type="entry name" value="Nitroreductase-like"/>
</dbReference>
<protein>
    <submittedName>
        <fullName evidence="2">Nitroreductase</fullName>
    </submittedName>
</protein>
<sequence length="96" mass="10683">MIFVSHRKQNLQPGIEFANVTCIAYSMHLAAACLGLGSVFIWGSLEAMREIPELDNTAVLNLPDDFEPLLGIAIGHPEQKFKARDLRTDKLAINYL</sequence>
<dbReference type="PROSITE" id="PS51257">
    <property type="entry name" value="PROKAR_LIPOPROTEIN"/>
    <property type="match status" value="1"/>
</dbReference>
<proteinExistence type="predicted"/>
<feature type="transmembrane region" description="Helical" evidence="1">
    <location>
        <begin position="23"/>
        <end position="45"/>
    </location>
</feature>
<name>B8FS50_DESHD</name>
<reference evidence="2 3" key="1">
    <citation type="journal article" date="2012" name="BMC Microbiol.">
        <title>Genome sequence of Desulfitobacterium hafniense DCB-2, a Gram-positive anaerobe capable of dehalogenation and metal reduction.</title>
        <authorList>
            <person name="Kim S.H."/>
            <person name="Harzman C."/>
            <person name="Davis J.K."/>
            <person name="Hutcheson R."/>
            <person name="Broderick J.B."/>
            <person name="Marsh T.L."/>
            <person name="Tiedje J.M."/>
        </authorList>
    </citation>
    <scope>NUCLEOTIDE SEQUENCE [LARGE SCALE GENOMIC DNA]</scope>
    <source>
        <strain evidence="3">DSM 10664 / DCB-2</strain>
    </source>
</reference>
<evidence type="ECO:0000313" key="3">
    <source>
        <dbReference type="Proteomes" id="UP000007726"/>
    </source>
</evidence>
<dbReference type="Gene3D" id="3.40.109.10">
    <property type="entry name" value="NADH Oxidase"/>
    <property type="match status" value="1"/>
</dbReference>
<keyword evidence="1" id="KW-1133">Transmembrane helix</keyword>
<organism evidence="2 3">
    <name type="scientific">Desulfitobacterium hafniense (strain DSM 10664 / DCB-2)</name>
    <dbReference type="NCBI Taxonomy" id="272564"/>
    <lineage>
        <taxon>Bacteria</taxon>
        <taxon>Bacillati</taxon>
        <taxon>Bacillota</taxon>
        <taxon>Clostridia</taxon>
        <taxon>Eubacteriales</taxon>
        <taxon>Desulfitobacteriaceae</taxon>
        <taxon>Desulfitobacterium</taxon>
    </lineage>
</organism>
<dbReference type="EMBL" id="CP001336">
    <property type="protein sequence ID" value="ACL20188.1"/>
    <property type="molecule type" value="Genomic_DNA"/>
</dbReference>
<dbReference type="GO" id="GO:0016491">
    <property type="term" value="F:oxidoreductase activity"/>
    <property type="evidence" value="ECO:0007669"/>
    <property type="project" value="InterPro"/>
</dbReference>
<dbReference type="SUPFAM" id="SSF55469">
    <property type="entry name" value="FMN-dependent nitroreductase-like"/>
    <property type="match status" value="1"/>
</dbReference>
<gene>
    <name evidence="2" type="ordered locus">Dhaf_2154</name>
</gene>
<evidence type="ECO:0000313" key="2">
    <source>
        <dbReference type="EMBL" id="ACL20188.1"/>
    </source>
</evidence>
<dbReference type="AlphaFoldDB" id="B8FS50"/>
<dbReference type="Proteomes" id="UP000007726">
    <property type="component" value="Chromosome"/>
</dbReference>